<evidence type="ECO:0000313" key="5">
    <source>
        <dbReference type="EMBL" id="QLG71689.1"/>
    </source>
</evidence>
<dbReference type="GO" id="GO:0031267">
    <property type="term" value="F:small GTPase binding"/>
    <property type="evidence" value="ECO:0007669"/>
    <property type="project" value="TreeGrafter"/>
</dbReference>
<organism evidence="5 6">
    <name type="scientific">Zygotorulaspora mrakii</name>
    <name type="common">Zygosaccharomyces mrakii</name>
    <dbReference type="NCBI Taxonomy" id="42260"/>
    <lineage>
        <taxon>Eukaryota</taxon>
        <taxon>Fungi</taxon>
        <taxon>Dikarya</taxon>
        <taxon>Ascomycota</taxon>
        <taxon>Saccharomycotina</taxon>
        <taxon>Saccharomycetes</taxon>
        <taxon>Saccharomycetales</taxon>
        <taxon>Saccharomycetaceae</taxon>
        <taxon>Zygotorulaspora</taxon>
    </lineage>
</organism>
<dbReference type="Pfam" id="PF02204">
    <property type="entry name" value="VPS9"/>
    <property type="match status" value="1"/>
</dbReference>
<keyword evidence="1" id="KW-0833">Ubl conjugation pathway</keyword>
<dbReference type="PROSITE" id="PS51205">
    <property type="entry name" value="VPS9"/>
    <property type="match status" value="1"/>
</dbReference>
<dbReference type="GeneID" id="59235385"/>
<reference evidence="5 6" key="1">
    <citation type="submission" date="2020-07" db="EMBL/GenBank/DDBJ databases">
        <title>The yeast mating-type switching endonuclease HO is a domesticated member of an unorthodox homing genetic element family.</title>
        <authorList>
            <person name="Coughlan A.Y."/>
            <person name="Lombardi L."/>
            <person name="Braun-Galleani S."/>
            <person name="Martos A.R."/>
            <person name="Galeote V."/>
            <person name="Bigey F."/>
            <person name="Dequin S."/>
            <person name="Byrne K.P."/>
            <person name="Wolfe K.H."/>
        </authorList>
    </citation>
    <scope>NUCLEOTIDE SEQUENCE [LARGE SCALE GENOMIC DNA]</scope>
    <source>
        <strain evidence="5 6">NRRL Y-6702</strain>
    </source>
</reference>
<accession>A0A7H9B152</accession>
<name>A0A7H9B152_ZYGMR</name>
<dbReference type="GO" id="GO:0043130">
    <property type="term" value="F:ubiquitin binding"/>
    <property type="evidence" value="ECO:0007669"/>
    <property type="project" value="InterPro"/>
</dbReference>
<feature type="region of interest" description="Disordered" evidence="2">
    <location>
        <begin position="317"/>
        <end position="344"/>
    </location>
</feature>
<dbReference type="FunFam" id="1.10.246.120:FF:000004">
    <property type="entry name" value="Vacuolar sorting protein"/>
    <property type="match status" value="1"/>
</dbReference>
<dbReference type="PANTHER" id="PTHR23101">
    <property type="entry name" value="RAB GDP/GTP EXCHANGE FACTOR"/>
    <property type="match status" value="1"/>
</dbReference>
<dbReference type="Proteomes" id="UP000509704">
    <property type="component" value="Chromosome 3"/>
</dbReference>
<keyword evidence="6" id="KW-1185">Reference proteome</keyword>
<dbReference type="InterPro" id="IPR045046">
    <property type="entry name" value="Vps9-like"/>
</dbReference>
<feature type="domain" description="VPS9" evidence="4">
    <location>
        <begin position="173"/>
        <end position="314"/>
    </location>
</feature>
<evidence type="ECO:0008006" key="7">
    <source>
        <dbReference type="Google" id="ProtNLM"/>
    </source>
</evidence>
<feature type="compositionally biased region" description="Basic and acidic residues" evidence="2">
    <location>
        <begin position="317"/>
        <end position="326"/>
    </location>
</feature>
<dbReference type="InterPro" id="IPR003123">
    <property type="entry name" value="VPS9"/>
</dbReference>
<gene>
    <name evidence="5" type="ORF">HG535_0C00380</name>
</gene>
<dbReference type="RefSeq" id="XP_037143417.1">
    <property type="nucleotide sequence ID" value="XM_037287522.1"/>
</dbReference>
<dbReference type="Gene3D" id="1.10.246.120">
    <property type="match status" value="1"/>
</dbReference>
<protein>
    <recommendedName>
        <fullName evidence="7">VPS9 domain-containing protein</fullName>
    </recommendedName>
</protein>
<dbReference type="CDD" id="cd14369">
    <property type="entry name" value="CUE_VPS9_like"/>
    <property type="match status" value="1"/>
</dbReference>
<dbReference type="SMART" id="SM00546">
    <property type="entry name" value="CUE"/>
    <property type="match status" value="1"/>
</dbReference>
<dbReference type="PROSITE" id="PS51140">
    <property type="entry name" value="CUE"/>
    <property type="match status" value="1"/>
</dbReference>
<proteinExistence type="predicted"/>
<dbReference type="OrthoDB" id="300289at2759"/>
<dbReference type="Pfam" id="PF18151">
    <property type="entry name" value="DUF5601"/>
    <property type="match status" value="1"/>
</dbReference>
<dbReference type="InterPro" id="IPR041545">
    <property type="entry name" value="DUF5601"/>
</dbReference>
<dbReference type="Gene3D" id="1.10.8.10">
    <property type="entry name" value="DNA helicase RuvA subunit, C-terminal domain"/>
    <property type="match status" value="1"/>
</dbReference>
<dbReference type="SMART" id="SM00167">
    <property type="entry name" value="VPS9"/>
    <property type="match status" value="1"/>
</dbReference>
<evidence type="ECO:0000256" key="2">
    <source>
        <dbReference type="SAM" id="MobiDB-lite"/>
    </source>
</evidence>
<dbReference type="InterPro" id="IPR009060">
    <property type="entry name" value="UBA-like_sf"/>
</dbReference>
<feature type="compositionally biased region" description="Basic and acidic residues" evidence="2">
    <location>
        <begin position="33"/>
        <end position="50"/>
    </location>
</feature>
<evidence type="ECO:0000259" key="4">
    <source>
        <dbReference type="PROSITE" id="PS51205"/>
    </source>
</evidence>
<feature type="region of interest" description="Disordered" evidence="2">
    <location>
        <begin position="401"/>
        <end position="420"/>
    </location>
</feature>
<dbReference type="GO" id="GO:0005085">
    <property type="term" value="F:guanyl-nucleotide exchange factor activity"/>
    <property type="evidence" value="ECO:0007669"/>
    <property type="project" value="InterPro"/>
</dbReference>
<dbReference type="Gene3D" id="1.20.1050.80">
    <property type="entry name" value="VPS9 domain"/>
    <property type="match status" value="1"/>
</dbReference>
<dbReference type="SUPFAM" id="SSF109993">
    <property type="entry name" value="VPS9 domain"/>
    <property type="match status" value="1"/>
</dbReference>
<dbReference type="KEGG" id="zmk:HG535_0C00380"/>
<dbReference type="Pfam" id="PF02845">
    <property type="entry name" value="CUE"/>
    <property type="match status" value="1"/>
</dbReference>
<dbReference type="PANTHER" id="PTHR23101:SF25">
    <property type="entry name" value="GTPASE-ACTIVATING PROTEIN AND VPS9 DOMAIN-CONTAINING PROTEIN 1"/>
    <property type="match status" value="1"/>
</dbReference>
<dbReference type="EMBL" id="CP058606">
    <property type="protein sequence ID" value="QLG71689.1"/>
    <property type="molecule type" value="Genomic_DNA"/>
</dbReference>
<dbReference type="AlphaFoldDB" id="A0A7H9B152"/>
<dbReference type="GO" id="GO:0016192">
    <property type="term" value="P:vesicle-mediated transport"/>
    <property type="evidence" value="ECO:0007669"/>
    <property type="project" value="InterPro"/>
</dbReference>
<sequence length="476" mass="55074">MSRQNDVLKEFDPLQQNTDSEHVVKQTESVGIRVHDKPDCRAQEKSKYDEPDTSGEATSDVETFYDFQLFAKQLQEPSAEPIIKYSKSFLRNFQTQRLLWTAREQQKLINDFKIFIYDKFLEYEPFKSLDAIMLRNAQEGIEKLIMGKLHNKCFSPCLKSLGSNLDEEHKQDLIDDKSLQNKVEEFKFIKPADLDIDDSLSDRLDTFVKFSGKELNKINRFKAPRDKMICILNSCKVIFGILRHHTVEEKGADNFIPILIYTILKNNIQALGSNVKYIERFRYEEFIRGEASYYLNSLQAAINFIVTLEKSSLSTDHDSSFEDRYQENQSTIQQETNDDDKASRDDILSSEDYEHNGALDHQHKRNNKSTLPSDYILHPLDNAANAVMQKFNELLFVSKHENREHSNSGSGSNHPDQLNDNENVEQLAKKLQEQEQRNTLETLQAMFPEMDDAIIEDVCIAKKYRVGATVDVLLSL</sequence>
<dbReference type="InterPro" id="IPR041804">
    <property type="entry name" value="Vps9_CUE"/>
</dbReference>
<feature type="domain" description="CUE" evidence="3">
    <location>
        <begin position="435"/>
        <end position="476"/>
    </location>
</feature>
<feature type="compositionally biased region" description="Polar residues" evidence="2">
    <location>
        <begin position="407"/>
        <end position="420"/>
    </location>
</feature>
<dbReference type="GO" id="GO:0030139">
    <property type="term" value="C:endocytic vesicle"/>
    <property type="evidence" value="ECO:0007669"/>
    <property type="project" value="TreeGrafter"/>
</dbReference>
<dbReference type="InterPro" id="IPR037191">
    <property type="entry name" value="VPS9_dom_sf"/>
</dbReference>
<dbReference type="SUPFAM" id="SSF46934">
    <property type="entry name" value="UBA-like"/>
    <property type="match status" value="1"/>
</dbReference>
<dbReference type="GO" id="GO:0005829">
    <property type="term" value="C:cytosol"/>
    <property type="evidence" value="ECO:0007669"/>
    <property type="project" value="TreeGrafter"/>
</dbReference>
<feature type="compositionally biased region" description="Basic and acidic residues" evidence="2">
    <location>
        <begin position="1"/>
        <end position="12"/>
    </location>
</feature>
<feature type="region of interest" description="Disordered" evidence="2">
    <location>
        <begin position="1"/>
        <end position="57"/>
    </location>
</feature>
<evidence type="ECO:0000256" key="1">
    <source>
        <dbReference type="ARBA" id="ARBA00022786"/>
    </source>
</evidence>
<dbReference type="InterPro" id="IPR003892">
    <property type="entry name" value="CUE"/>
</dbReference>
<evidence type="ECO:0000313" key="6">
    <source>
        <dbReference type="Proteomes" id="UP000509704"/>
    </source>
</evidence>
<evidence type="ECO:0000259" key="3">
    <source>
        <dbReference type="PROSITE" id="PS51140"/>
    </source>
</evidence>